<reference evidence="14" key="1">
    <citation type="thesis" date="2021" institute="BYU ScholarsArchive" country="Provo, UT, USA">
        <title>Applications of and Algorithms for Genome Assembly and Genomic Analyses with an Emphasis on Marine Teleosts.</title>
        <authorList>
            <person name="Pickett B.D."/>
        </authorList>
    </citation>
    <scope>NUCLEOTIDE SEQUENCE</scope>
    <source>
        <strain evidence="14">HI-2016</strain>
    </source>
</reference>
<keyword evidence="11" id="KW-0206">Cytoskeleton</keyword>
<dbReference type="PANTHER" id="PTHR46961:SF17">
    <property type="entry name" value="AAA+ ATPASE DOMAIN-CONTAINING PROTEIN"/>
    <property type="match status" value="1"/>
</dbReference>
<dbReference type="OrthoDB" id="8947599at2759"/>
<keyword evidence="10" id="KW-0505">Motor protein</keyword>
<dbReference type="GO" id="GO:0030286">
    <property type="term" value="C:dynein complex"/>
    <property type="evidence" value="ECO:0007669"/>
    <property type="project" value="UniProtKB-KW"/>
</dbReference>
<dbReference type="EMBL" id="JAFBMS010001930">
    <property type="protein sequence ID" value="KAG9328694.1"/>
    <property type="molecule type" value="Genomic_DNA"/>
</dbReference>
<dbReference type="GO" id="GO:0005930">
    <property type="term" value="C:axoneme"/>
    <property type="evidence" value="ECO:0007669"/>
    <property type="project" value="UniProtKB-SubCell"/>
</dbReference>
<dbReference type="GO" id="GO:0051959">
    <property type="term" value="F:dynein light intermediate chain binding"/>
    <property type="evidence" value="ECO:0007669"/>
    <property type="project" value="InterPro"/>
</dbReference>
<feature type="non-terminal residue" evidence="14">
    <location>
        <position position="1"/>
    </location>
</feature>
<dbReference type="InterPro" id="IPR026983">
    <property type="entry name" value="DHC"/>
</dbReference>
<feature type="domain" description="Dynein heavy chain AAA module D4" evidence="13">
    <location>
        <begin position="1"/>
        <end position="182"/>
    </location>
</feature>
<evidence type="ECO:0000256" key="12">
    <source>
        <dbReference type="ARBA" id="ARBA00023273"/>
    </source>
</evidence>
<dbReference type="Gene3D" id="3.40.50.300">
    <property type="entry name" value="P-loop containing nucleotide triphosphate hydrolases"/>
    <property type="match status" value="1"/>
</dbReference>
<gene>
    <name evidence="14" type="ORF">JZ751_011430</name>
</gene>
<dbReference type="AlphaFoldDB" id="A0A8T2MKE5"/>
<keyword evidence="15" id="KW-1185">Reference proteome</keyword>
<dbReference type="GO" id="GO:0005874">
    <property type="term" value="C:microtubule"/>
    <property type="evidence" value="ECO:0007669"/>
    <property type="project" value="UniProtKB-KW"/>
</dbReference>
<evidence type="ECO:0000256" key="11">
    <source>
        <dbReference type="ARBA" id="ARBA00023212"/>
    </source>
</evidence>
<comment type="similarity">
    <text evidence="2">Belongs to the dynein heavy chain family.</text>
</comment>
<dbReference type="PANTHER" id="PTHR46961">
    <property type="entry name" value="DYNEIN HEAVY CHAIN 1, AXONEMAL-LIKE PROTEIN"/>
    <property type="match status" value="1"/>
</dbReference>
<keyword evidence="8" id="KW-0175">Coiled coil</keyword>
<keyword evidence="4" id="KW-0493">Microtubule</keyword>
<name>A0A8T2MKE5_9TELE</name>
<keyword evidence="5" id="KW-0547">Nucleotide-binding</keyword>
<dbReference type="InterPro" id="IPR024317">
    <property type="entry name" value="Dynein_heavy_chain_D4_dom"/>
</dbReference>
<evidence type="ECO:0000256" key="3">
    <source>
        <dbReference type="ARBA" id="ARBA00022490"/>
    </source>
</evidence>
<dbReference type="SUPFAM" id="SSF52540">
    <property type="entry name" value="P-loop containing nucleoside triphosphate hydrolases"/>
    <property type="match status" value="1"/>
</dbReference>
<proteinExistence type="inferred from homology"/>
<comment type="caution">
    <text evidence="14">The sequence shown here is derived from an EMBL/GenBank/DDBJ whole genome shotgun (WGS) entry which is preliminary data.</text>
</comment>
<evidence type="ECO:0000256" key="10">
    <source>
        <dbReference type="ARBA" id="ARBA00023175"/>
    </source>
</evidence>
<feature type="non-terminal residue" evidence="14">
    <location>
        <position position="182"/>
    </location>
</feature>
<evidence type="ECO:0000256" key="1">
    <source>
        <dbReference type="ARBA" id="ARBA00004430"/>
    </source>
</evidence>
<dbReference type="Pfam" id="PF12780">
    <property type="entry name" value="AAA_8"/>
    <property type="match status" value="1"/>
</dbReference>
<keyword evidence="12" id="KW-0966">Cell projection</keyword>
<dbReference type="InterPro" id="IPR027417">
    <property type="entry name" value="P-loop_NTPase"/>
</dbReference>
<keyword evidence="6" id="KW-0067">ATP-binding</keyword>
<evidence type="ECO:0000256" key="8">
    <source>
        <dbReference type="ARBA" id="ARBA00023054"/>
    </source>
</evidence>
<keyword evidence="7" id="KW-0243">Dynein</keyword>
<evidence type="ECO:0000256" key="4">
    <source>
        <dbReference type="ARBA" id="ARBA00022701"/>
    </source>
</evidence>
<keyword evidence="9" id="KW-0969">Cilium</keyword>
<evidence type="ECO:0000256" key="9">
    <source>
        <dbReference type="ARBA" id="ARBA00023069"/>
    </source>
</evidence>
<dbReference type="Proteomes" id="UP000824540">
    <property type="component" value="Unassembled WGS sequence"/>
</dbReference>
<dbReference type="GO" id="GO:0005524">
    <property type="term" value="F:ATP binding"/>
    <property type="evidence" value="ECO:0007669"/>
    <property type="project" value="UniProtKB-KW"/>
</dbReference>
<keyword evidence="3" id="KW-0963">Cytoplasm</keyword>
<evidence type="ECO:0000313" key="14">
    <source>
        <dbReference type="EMBL" id="KAG9328694.1"/>
    </source>
</evidence>
<evidence type="ECO:0000313" key="15">
    <source>
        <dbReference type="Proteomes" id="UP000824540"/>
    </source>
</evidence>
<accession>A0A8T2MKE5</accession>
<organism evidence="14 15">
    <name type="scientific">Albula glossodonta</name>
    <name type="common">roundjaw bonefish</name>
    <dbReference type="NCBI Taxonomy" id="121402"/>
    <lineage>
        <taxon>Eukaryota</taxon>
        <taxon>Metazoa</taxon>
        <taxon>Chordata</taxon>
        <taxon>Craniata</taxon>
        <taxon>Vertebrata</taxon>
        <taxon>Euteleostomi</taxon>
        <taxon>Actinopterygii</taxon>
        <taxon>Neopterygii</taxon>
        <taxon>Teleostei</taxon>
        <taxon>Albuliformes</taxon>
        <taxon>Albulidae</taxon>
        <taxon>Albula</taxon>
    </lineage>
</organism>
<dbReference type="FunFam" id="3.40.50.300:FF:002141">
    <property type="entry name" value="Dynein heavy chain"/>
    <property type="match status" value="1"/>
</dbReference>
<dbReference type="GO" id="GO:0007018">
    <property type="term" value="P:microtubule-based movement"/>
    <property type="evidence" value="ECO:0007669"/>
    <property type="project" value="InterPro"/>
</dbReference>
<comment type="subcellular location">
    <subcellularLocation>
        <location evidence="1">Cytoplasm</location>
        <location evidence="1">Cytoskeleton</location>
        <location evidence="1">Cilium axoneme</location>
    </subcellularLocation>
</comment>
<evidence type="ECO:0000256" key="7">
    <source>
        <dbReference type="ARBA" id="ARBA00023017"/>
    </source>
</evidence>
<evidence type="ECO:0000256" key="2">
    <source>
        <dbReference type="ARBA" id="ARBA00008887"/>
    </source>
</evidence>
<evidence type="ECO:0000256" key="5">
    <source>
        <dbReference type="ARBA" id="ARBA00022741"/>
    </source>
</evidence>
<dbReference type="GO" id="GO:0045505">
    <property type="term" value="F:dynein intermediate chain binding"/>
    <property type="evidence" value="ECO:0007669"/>
    <property type="project" value="InterPro"/>
</dbReference>
<evidence type="ECO:0000259" key="13">
    <source>
        <dbReference type="Pfam" id="PF12780"/>
    </source>
</evidence>
<sequence>YVLEHLSRISRVLKQPGGNALLVGVGGSGRQSLTRLATSMARMTLFQPEISKSYGMNEWRDDLKRLLKSAGVKGEQTVFLLTDAQIKEEAFLEDVDSLLNTGEVPNIFAVDEKQEIMEAVRPIAQAGNRDAELSPLALFAFFVTRCRENLHIVVAFSPIGDAFRNRLRQFPSLINCCTIDWF</sequence>
<evidence type="ECO:0000256" key="6">
    <source>
        <dbReference type="ARBA" id="ARBA00022840"/>
    </source>
</evidence>
<protein>
    <recommendedName>
        <fullName evidence="13">Dynein heavy chain AAA module D4 domain-containing protein</fullName>
    </recommendedName>
</protein>